<keyword evidence="1" id="KW-1133">Transmembrane helix</keyword>
<dbReference type="AlphaFoldDB" id="A0A369VWN2"/>
<feature type="transmembrane region" description="Helical" evidence="1">
    <location>
        <begin position="6"/>
        <end position="27"/>
    </location>
</feature>
<proteinExistence type="predicted"/>
<dbReference type="EMBL" id="QQNB01000001">
    <property type="protein sequence ID" value="RDE06794.1"/>
    <property type="molecule type" value="Genomic_DNA"/>
</dbReference>
<accession>A0A369VWN2</accession>
<gene>
    <name evidence="2" type="ORF">DVW87_03670</name>
</gene>
<keyword evidence="1" id="KW-0472">Membrane</keyword>
<reference evidence="2 3" key="1">
    <citation type="submission" date="2018-07" db="EMBL/GenBank/DDBJ databases">
        <title>a novel species of Sphingomonas isolated from the rhizosphere soil of Araceae plant.</title>
        <authorList>
            <person name="Zhiyong W."/>
            <person name="Qinglan Z."/>
            <person name="Zhiwei F."/>
            <person name="Ding X."/>
            <person name="Gejiao W."/>
            <person name="Shixue Z."/>
        </authorList>
    </citation>
    <scope>NUCLEOTIDE SEQUENCE [LARGE SCALE GENOMIC DNA]</scope>
    <source>
        <strain evidence="2 3">WZY 27</strain>
    </source>
</reference>
<dbReference type="RefSeq" id="WP_114686374.1">
    <property type="nucleotide sequence ID" value="NZ_QQNB01000001.1"/>
</dbReference>
<name>A0A369VWN2_9SPHN</name>
<evidence type="ECO:0000313" key="2">
    <source>
        <dbReference type="EMBL" id="RDE06794.1"/>
    </source>
</evidence>
<comment type="caution">
    <text evidence="2">The sequence shown here is derived from an EMBL/GenBank/DDBJ whole genome shotgun (WGS) entry which is preliminary data.</text>
</comment>
<organism evidence="2 3">
    <name type="scientific">Sphingomonas aracearum</name>
    <dbReference type="NCBI Taxonomy" id="2283317"/>
    <lineage>
        <taxon>Bacteria</taxon>
        <taxon>Pseudomonadati</taxon>
        <taxon>Pseudomonadota</taxon>
        <taxon>Alphaproteobacteria</taxon>
        <taxon>Sphingomonadales</taxon>
        <taxon>Sphingomonadaceae</taxon>
        <taxon>Sphingomonas</taxon>
    </lineage>
</organism>
<keyword evidence="1" id="KW-0812">Transmembrane</keyword>
<sequence length="63" mass="6991">MEPITLVALLGIASTFTMFAALVRQTIRAERAERRLEIAYAVAVTFKGQRTADAIFREEDASC</sequence>
<evidence type="ECO:0000256" key="1">
    <source>
        <dbReference type="SAM" id="Phobius"/>
    </source>
</evidence>
<dbReference type="Proteomes" id="UP000253918">
    <property type="component" value="Unassembled WGS sequence"/>
</dbReference>
<keyword evidence="3" id="KW-1185">Reference proteome</keyword>
<evidence type="ECO:0000313" key="3">
    <source>
        <dbReference type="Proteomes" id="UP000253918"/>
    </source>
</evidence>
<protein>
    <submittedName>
        <fullName evidence="2">Uncharacterized protein</fullName>
    </submittedName>
</protein>